<keyword evidence="2" id="KW-1185">Reference proteome</keyword>
<proteinExistence type="predicted"/>
<protein>
    <submittedName>
        <fullName evidence="1">Deoxyhypusine hydroxylase</fullName>
    </submittedName>
</protein>
<dbReference type="Gene3D" id="1.25.10.10">
    <property type="entry name" value="Leucine-rich Repeat Variant"/>
    <property type="match status" value="1"/>
</dbReference>
<feature type="non-terminal residue" evidence="1">
    <location>
        <position position="118"/>
    </location>
</feature>
<dbReference type="GO" id="GO:0019135">
    <property type="term" value="F:deoxyhypusine monooxygenase activity"/>
    <property type="evidence" value="ECO:0007669"/>
    <property type="project" value="TreeGrafter"/>
</dbReference>
<dbReference type="Pfam" id="PF13646">
    <property type="entry name" value="HEAT_2"/>
    <property type="match status" value="1"/>
</dbReference>
<dbReference type="InterPro" id="IPR011989">
    <property type="entry name" value="ARM-like"/>
</dbReference>
<accession>A0A093PWX2</accession>
<dbReference type="EMBL" id="KL671106">
    <property type="protein sequence ID" value="KFW81258.1"/>
    <property type="molecule type" value="Genomic_DNA"/>
</dbReference>
<organism evidence="1 2">
    <name type="scientific">Manacus vitellinus</name>
    <name type="common">golden-collared manakin</name>
    <dbReference type="NCBI Taxonomy" id="328815"/>
    <lineage>
        <taxon>Eukaryota</taxon>
        <taxon>Metazoa</taxon>
        <taxon>Chordata</taxon>
        <taxon>Craniata</taxon>
        <taxon>Vertebrata</taxon>
        <taxon>Euteleostomi</taxon>
        <taxon>Archelosauria</taxon>
        <taxon>Archosauria</taxon>
        <taxon>Dinosauria</taxon>
        <taxon>Saurischia</taxon>
        <taxon>Theropoda</taxon>
        <taxon>Coelurosauria</taxon>
        <taxon>Aves</taxon>
        <taxon>Neognathae</taxon>
        <taxon>Neoaves</taxon>
        <taxon>Telluraves</taxon>
        <taxon>Australaves</taxon>
        <taxon>Passeriformes</taxon>
        <taxon>Pipridae</taxon>
        <taxon>Manacus</taxon>
    </lineage>
</organism>
<dbReference type="SMART" id="SM00567">
    <property type="entry name" value="EZ_HEAT"/>
    <property type="match status" value="3"/>
</dbReference>
<gene>
    <name evidence="1" type="ORF">N305_04646</name>
</gene>
<dbReference type="PANTHER" id="PTHR12697:SF5">
    <property type="entry name" value="DEOXYHYPUSINE HYDROXYLASE"/>
    <property type="match status" value="1"/>
</dbReference>
<sequence>MVTEQELEAIGRVLLDAAQPLPARFRALFTLRNLGGPTAVRWIGRAFGDGSALLKHELAFCLGQMQDESAIPVLIHVLEDTAQEPMVRHEAGEALGAIGNPKVLDILRRYSKDPVVEV</sequence>
<dbReference type="SUPFAM" id="SSF48371">
    <property type="entry name" value="ARM repeat"/>
    <property type="match status" value="1"/>
</dbReference>
<reference evidence="1 2" key="1">
    <citation type="submission" date="2014-06" db="EMBL/GenBank/DDBJ databases">
        <title>Genome evolution of avian class.</title>
        <authorList>
            <person name="Zhang G."/>
            <person name="Li C."/>
        </authorList>
    </citation>
    <scope>NUCLEOTIDE SEQUENCE [LARGE SCALE GENOMIC DNA]</scope>
    <source>
        <strain evidence="1">BGI_N305</strain>
    </source>
</reference>
<dbReference type="PANTHER" id="PTHR12697">
    <property type="entry name" value="PBS LYASE HEAT-LIKE PROTEIN"/>
    <property type="match status" value="1"/>
</dbReference>
<dbReference type="InterPro" id="IPR004155">
    <property type="entry name" value="PBS_lyase_HEAT"/>
</dbReference>
<dbReference type="Proteomes" id="UP000053258">
    <property type="component" value="Unassembled WGS sequence"/>
</dbReference>
<dbReference type="InterPro" id="IPR016024">
    <property type="entry name" value="ARM-type_fold"/>
</dbReference>
<evidence type="ECO:0000313" key="2">
    <source>
        <dbReference type="Proteomes" id="UP000053258"/>
    </source>
</evidence>
<evidence type="ECO:0000313" key="1">
    <source>
        <dbReference type="EMBL" id="KFW81258.1"/>
    </source>
</evidence>
<name>A0A093PWX2_9PASS</name>
<dbReference type="OrthoDB" id="421002at2759"/>
<dbReference type="AlphaFoldDB" id="A0A093PWX2"/>